<keyword evidence="5" id="KW-0597">Phosphoprotein</keyword>
<keyword evidence="4" id="KW-1003">Cell membrane</keyword>
<name>A0ABV6Z3W0_UNCC1</name>
<sequence length="576" mass="65055">MVNNEEPRNEMERFLRTRRMIVTRVILVPVLVMMILCGTIVYYFGIHLRNQVFSELVRIVDMHRQLIAQFLHERTANLSFAASSTEFAELTNQEKLTAIFHHLQKCSPAFQDLGVFDDHGNHLAYIGPYQDLKGKNYAAALWFKAVRDKGIYISDVFLGYRNVPHYIIAVKQSKEQDWYLRATIDTQFFNDLVENISIGKTGEAYLINKQGLFQTKRRSGGDLMQTDPDTLRYRSNKSAIITFSLTNHTGMRFLYATGRLSGNGWLLVVRQKINDAYSPLILATLSAIIIICIGGAAVFGTAFMLATNVADKLKNLSLEKRVMGNQLIMAGKLAEIGEMSAGIAHEVNNPLQVMQAEYTLISDILDDIERTNNANNAESIIHLRDSVYQIERQIKRCKQITQGLLKFARRSEITCELIELPQFMTEIETMIEKRAQLESIKIKKEYDDTIQFFYSSSSHIQQVLLNLLNNAFFALQGCEKPEIKIATKKEADNLHISIADNGCGIPPENLARIFLPFFTTKPVGKGTGLGLSTCYGIVERLGGEITVSSEVNRGTVFTITVPLKEPLTECPQYSNH</sequence>
<dbReference type="PANTHER" id="PTHR43065">
    <property type="entry name" value="SENSOR HISTIDINE KINASE"/>
    <property type="match status" value="1"/>
</dbReference>
<accession>A0ABV6Z3W0</accession>
<comment type="caution">
    <text evidence="16">The sequence shown here is derived from an EMBL/GenBank/DDBJ whole genome shotgun (WGS) entry which is preliminary data.</text>
</comment>
<evidence type="ECO:0000256" key="13">
    <source>
        <dbReference type="ARBA" id="ARBA00023136"/>
    </source>
</evidence>
<proteinExistence type="predicted"/>
<dbReference type="InterPro" id="IPR003594">
    <property type="entry name" value="HATPase_dom"/>
</dbReference>
<keyword evidence="7 14" id="KW-0812">Transmembrane</keyword>
<keyword evidence="8" id="KW-0547">Nucleotide-binding</keyword>
<dbReference type="EMBL" id="JBHPBY010000430">
    <property type="protein sequence ID" value="MFC1853135.1"/>
    <property type="molecule type" value="Genomic_DNA"/>
</dbReference>
<keyword evidence="10 16" id="KW-0067">ATP-binding</keyword>
<dbReference type="Proteomes" id="UP001594351">
    <property type="component" value="Unassembled WGS sequence"/>
</dbReference>
<organism evidence="16 17">
    <name type="scientific">candidate division CSSED10-310 bacterium</name>
    <dbReference type="NCBI Taxonomy" id="2855610"/>
    <lineage>
        <taxon>Bacteria</taxon>
        <taxon>Bacteria division CSSED10-310</taxon>
    </lineage>
</organism>
<gene>
    <name evidence="16" type="ORF">ACFL27_23300</name>
</gene>
<dbReference type="PROSITE" id="PS50109">
    <property type="entry name" value="HIS_KIN"/>
    <property type="match status" value="1"/>
</dbReference>
<dbReference type="InterPro" id="IPR033479">
    <property type="entry name" value="dCache_1"/>
</dbReference>
<evidence type="ECO:0000259" key="15">
    <source>
        <dbReference type="PROSITE" id="PS50109"/>
    </source>
</evidence>
<dbReference type="PANTHER" id="PTHR43065:SF10">
    <property type="entry name" value="PEROXIDE STRESS-ACTIVATED HISTIDINE KINASE MAK3"/>
    <property type="match status" value="1"/>
</dbReference>
<dbReference type="EC" id="2.7.13.3" evidence="3"/>
<evidence type="ECO:0000256" key="1">
    <source>
        <dbReference type="ARBA" id="ARBA00000085"/>
    </source>
</evidence>
<dbReference type="Gene3D" id="3.30.565.10">
    <property type="entry name" value="Histidine kinase-like ATPase, C-terminal domain"/>
    <property type="match status" value="1"/>
</dbReference>
<dbReference type="Gene3D" id="3.30.450.20">
    <property type="entry name" value="PAS domain"/>
    <property type="match status" value="2"/>
</dbReference>
<evidence type="ECO:0000256" key="10">
    <source>
        <dbReference type="ARBA" id="ARBA00022840"/>
    </source>
</evidence>
<feature type="transmembrane region" description="Helical" evidence="14">
    <location>
        <begin position="280"/>
        <end position="306"/>
    </location>
</feature>
<dbReference type="InterPro" id="IPR036097">
    <property type="entry name" value="HisK_dim/P_sf"/>
</dbReference>
<keyword evidence="11 14" id="KW-1133">Transmembrane helix</keyword>
<evidence type="ECO:0000256" key="2">
    <source>
        <dbReference type="ARBA" id="ARBA00004651"/>
    </source>
</evidence>
<evidence type="ECO:0000256" key="3">
    <source>
        <dbReference type="ARBA" id="ARBA00012438"/>
    </source>
</evidence>
<comment type="catalytic activity">
    <reaction evidence="1">
        <text>ATP + protein L-histidine = ADP + protein N-phospho-L-histidine.</text>
        <dbReference type="EC" id="2.7.13.3"/>
    </reaction>
</comment>
<dbReference type="CDD" id="cd18774">
    <property type="entry name" value="PDC2_HK_sensor"/>
    <property type="match status" value="1"/>
</dbReference>
<evidence type="ECO:0000256" key="8">
    <source>
        <dbReference type="ARBA" id="ARBA00022741"/>
    </source>
</evidence>
<dbReference type="InterPro" id="IPR003661">
    <property type="entry name" value="HisK_dim/P_dom"/>
</dbReference>
<feature type="domain" description="Histidine kinase" evidence="15">
    <location>
        <begin position="342"/>
        <end position="565"/>
    </location>
</feature>
<dbReference type="SMART" id="SM00387">
    <property type="entry name" value="HATPase_c"/>
    <property type="match status" value="1"/>
</dbReference>
<dbReference type="GO" id="GO:0005524">
    <property type="term" value="F:ATP binding"/>
    <property type="evidence" value="ECO:0007669"/>
    <property type="project" value="UniProtKB-KW"/>
</dbReference>
<reference evidence="16 17" key="1">
    <citation type="submission" date="2024-09" db="EMBL/GenBank/DDBJ databases">
        <title>Laminarin stimulates single cell rates of sulfate reduction while oxygen inhibits transcriptomic activity in coastal marine sediment.</title>
        <authorList>
            <person name="Lindsay M."/>
            <person name="Orcutt B."/>
            <person name="Emerson D."/>
            <person name="Stepanauskas R."/>
            <person name="D'Angelo T."/>
        </authorList>
    </citation>
    <scope>NUCLEOTIDE SEQUENCE [LARGE SCALE GENOMIC DNA]</scope>
    <source>
        <strain evidence="16">SAG AM-311-K15</strain>
    </source>
</reference>
<evidence type="ECO:0000313" key="16">
    <source>
        <dbReference type="EMBL" id="MFC1853135.1"/>
    </source>
</evidence>
<dbReference type="CDD" id="cd18773">
    <property type="entry name" value="PDC1_HK_sensor"/>
    <property type="match status" value="1"/>
</dbReference>
<dbReference type="SUPFAM" id="SSF55874">
    <property type="entry name" value="ATPase domain of HSP90 chaperone/DNA topoisomerase II/histidine kinase"/>
    <property type="match status" value="1"/>
</dbReference>
<dbReference type="SMART" id="SM00388">
    <property type="entry name" value="HisKA"/>
    <property type="match status" value="1"/>
</dbReference>
<dbReference type="InterPro" id="IPR005467">
    <property type="entry name" value="His_kinase_dom"/>
</dbReference>
<keyword evidence="17" id="KW-1185">Reference proteome</keyword>
<evidence type="ECO:0000256" key="12">
    <source>
        <dbReference type="ARBA" id="ARBA00023012"/>
    </source>
</evidence>
<dbReference type="CDD" id="cd00082">
    <property type="entry name" value="HisKA"/>
    <property type="match status" value="1"/>
</dbReference>
<evidence type="ECO:0000256" key="14">
    <source>
        <dbReference type="SAM" id="Phobius"/>
    </source>
</evidence>
<keyword evidence="6" id="KW-0808">Transferase</keyword>
<keyword evidence="12" id="KW-0902">Two-component regulatory system</keyword>
<comment type="subcellular location">
    <subcellularLocation>
        <location evidence="2">Cell membrane</location>
        <topology evidence="2">Multi-pass membrane protein</topology>
    </subcellularLocation>
</comment>
<dbReference type="SUPFAM" id="SSF47384">
    <property type="entry name" value="Homodimeric domain of signal transducing histidine kinase"/>
    <property type="match status" value="1"/>
</dbReference>
<protein>
    <recommendedName>
        <fullName evidence="3">histidine kinase</fullName>
        <ecNumber evidence="3">2.7.13.3</ecNumber>
    </recommendedName>
</protein>
<keyword evidence="9" id="KW-0418">Kinase</keyword>
<evidence type="ECO:0000313" key="17">
    <source>
        <dbReference type="Proteomes" id="UP001594351"/>
    </source>
</evidence>
<dbReference type="Pfam" id="PF02518">
    <property type="entry name" value="HATPase_c"/>
    <property type="match status" value="1"/>
</dbReference>
<evidence type="ECO:0000256" key="6">
    <source>
        <dbReference type="ARBA" id="ARBA00022679"/>
    </source>
</evidence>
<dbReference type="InterPro" id="IPR036890">
    <property type="entry name" value="HATPase_C_sf"/>
</dbReference>
<keyword evidence="13 14" id="KW-0472">Membrane</keyword>
<evidence type="ECO:0000256" key="5">
    <source>
        <dbReference type="ARBA" id="ARBA00022553"/>
    </source>
</evidence>
<evidence type="ECO:0000256" key="9">
    <source>
        <dbReference type="ARBA" id="ARBA00022777"/>
    </source>
</evidence>
<dbReference type="Pfam" id="PF02743">
    <property type="entry name" value="dCache_1"/>
    <property type="match status" value="1"/>
</dbReference>
<feature type="transmembrane region" description="Helical" evidence="14">
    <location>
        <begin position="21"/>
        <end position="44"/>
    </location>
</feature>
<dbReference type="InterPro" id="IPR004358">
    <property type="entry name" value="Sig_transdc_His_kin-like_C"/>
</dbReference>
<dbReference type="Gene3D" id="1.10.287.130">
    <property type="match status" value="1"/>
</dbReference>
<evidence type="ECO:0000256" key="4">
    <source>
        <dbReference type="ARBA" id="ARBA00022475"/>
    </source>
</evidence>
<evidence type="ECO:0000256" key="7">
    <source>
        <dbReference type="ARBA" id="ARBA00022692"/>
    </source>
</evidence>
<dbReference type="PRINTS" id="PR00344">
    <property type="entry name" value="BCTRLSENSOR"/>
</dbReference>
<evidence type="ECO:0000256" key="11">
    <source>
        <dbReference type="ARBA" id="ARBA00022989"/>
    </source>
</evidence>